<reference evidence="3" key="1">
    <citation type="journal article" date="2020" name="MBio">
        <title>Horizontal gene transfer to a defensive symbiont with a reduced genome amongst a multipartite beetle microbiome.</title>
        <authorList>
            <person name="Waterworth S.C."/>
            <person name="Florez L.V."/>
            <person name="Rees E.R."/>
            <person name="Hertweck C."/>
            <person name="Kaltenpoth M."/>
            <person name="Kwan J.C."/>
        </authorList>
    </citation>
    <scope>NUCLEOTIDE SEQUENCE [LARGE SCALE GENOMIC DNA]</scope>
</reference>
<protein>
    <recommendedName>
        <fullName evidence="4">Conjugal transfer protein TrbJ</fullName>
    </recommendedName>
</protein>
<proteinExistence type="predicted"/>
<feature type="signal peptide" evidence="1">
    <location>
        <begin position="1"/>
        <end position="19"/>
    </location>
</feature>
<dbReference type="InterPro" id="IPR023220">
    <property type="entry name" value="T4SS_VirB5-domain"/>
</dbReference>
<evidence type="ECO:0000256" key="1">
    <source>
        <dbReference type="SAM" id="SignalP"/>
    </source>
</evidence>
<keyword evidence="1" id="KW-0732">Signal</keyword>
<organism evidence="2 3">
    <name type="scientific">Acinetobacter bereziniae</name>
    <name type="common">Acinetobacter genomosp. 10</name>
    <dbReference type="NCBI Taxonomy" id="106648"/>
    <lineage>
        <taxon>Bacteria</taxon>
        <taxon>Pseudomonadati</taxon>
        <taxon>Pseudomonadota</taxon>
        <taxon>Gammaproteobacteria</taxon>
        <taxon>Moraxellales</taxon>
        <taxon>Moraxellaceae</taxon>
        <taxon>Acinetobacter</taxon>
    </lineage>
</organism>
<evidence type="ECO:0008006" key="4">
    <source>
        <dbReference type="Google" id="ProtNLM"/>
    </source>
</evidence>
<dbReference type="Proteomes" id="UP000490535">
    <property type="component" value="Unassembled WGS sequence"/>
</dbReference>
<dbReference type="SUPFAM" id="SSF101082">
    <property type="entry name" value="Typo IV secretion system protein TraC"/>
    <property type="match status" value="1"/>
</dbReference>
<dbReference type="EMBL" id="WNDP01000003">
    <property type="protein sequence ID" value="KAF1028118.1"/>
    <property type="molecule type" value="Genomic_DNA"/>
</dbReference>
<gene>
    <name evidence="2" type="ORF">GAK29_00214</name>
</gene>
<accession>A0A833PJ85</accession>
<dbReference type="Gene3D" id="1.20.58.430">
    <property type="entry name" value="Type IV secretion system, VirB5-domain"/>
    <property type="match status" value="1"/>
</dbReference>
<dbReference type="AlphaFoldDB" id="A0A833PJ85"/>
<sequence length="250" mass="26976">MKIKAISLAVLLTIGTATSTSTMATGIPVFDGGNFANMIINATNQATQISNQVSQINSLLRGNALSEQALRQLGLGNYSGLVSQMSAQYQDLNKIMTASKALSASVGEIQSQYQQLYPNFQNMKNRSPEQMYQQFGKWSDQLQDANKAAMQAQSTINNIKDRNNRISSILSESAGTGGASQVAQLQSSNQMLGVLAQQMNDLHTVMASSARSATEAQAMAQAEKDAMRQTWKVRNDGTSYSTNVGGNKKF</sequence>
<comment type="caution">
    <text evidence="2">The sequence shown here is derived from an EMBL/GenBank/DDBJ whole genome shotgun (WGS) entry which is preliminary data.</text>
</comment>
<evidence type="ECO:0000313" key="3">
    <source>
        <dbReference type="Proteomes" id="UP000490535"/>
    </source>
</evidence>
<evidence type="ECO:0000313" key="2">
    <source>
        <dbReference type="EMBL" id="KAF1028118.1"/>
    </source>
</evidence>
<feature type="chain" id="PRO_5032506483" description="Conjugal transfer protein TrbJ" evidence="1">
    <location>
        <begin position="20"/>
        <end position="250"/>
    </location>
</feature>
<name>A0A833PJ85_ACIBZ</name>